<gene>
    <name evidence="1" type="ORF">C1H46_022615</name>
</gene>
<dbReference type="AlphaFoldDB" id="A0A540LZ55"/>
<sequence>MVLPNFQFGLSNSSTPVGFPFPGPSLLRFSTMFSVEFVCRVPVFSLAWVFPIPPRSPWCLPFPAVLLRNFSELHTGGWPLSFGCRLPLAYGCAQEMSRLLQLMICTVTSIILFR</sequence>
<evidence type="ECO:0000313" key="1">
    <source>
        <dbReference type="EMBL" id="TQD91773.1"/>
    </source>
</evidence>
<name>A0A540LZ55_MALBA</name>
<proteinExistence type="predicted"/>
<organism evidence="1 2">
    <name type="scientific">Malus baccata</name>
    <name type="common">Siberian crab apple</name>
    <name type="synonym">Pyrus baccata</name>
    <dbReference type="NCBI Taxonomy" id="106549"/>
    <lineage>
        <taxon>Eukaryota</taxon>
        <taxon>Viridiplantae</taxon>
        <taxon>Streptophyta</taxon>
        <taxon>Embryophyta</taxon>
        <taxon>Tracheophyta</taxon>
        <taxon>Spermatophyta</taxon>
        <taxon>Magnoliopsida</taxon>
        <taxon>eudicotyledons</taxon>
        <taxon>Gunneridae</taxon>
        <taxon>Pentapetalae</taxon>
        <taxon>rosids</taxon>
        <taxon>fabids</taxon>
        <taxon>Rosales</taxon>
        <taxon>Rosaceae</taxon>
        <taxon>Amygdaloideae</taxon>
        <taxon>Maleae</taxon>
        <taxon>Malus</taxon>
    </lineage>
</organism>
<evidence type="ECO:0000313" key="2">
    <source>
        <dbReference type="Proteomes" id="UP000315295"/>
    </source>
</evidence>
<dbReference type="EMBL" id="VIEB01000409">
    <property type="protein sequence ID" value="TQD91773.1"/>
    <property type="molecule type" value="Genomic_DNA"/>
</dbReference>
<keyword evidence="2" id="KW-1185">Reference proteome</keyword>
<accession>A0A540LZ55</accession>
<reference evidence="1 2" key="1">
    <citation type="journal article" date="2019" name="G3 (Bethesda)">
        <title>Sequencing of a Wild Apple (Malus baccata) Genome Unravels the Differences Between Cultivated and Wild Apple Species Regarding Disease Resistance and Cold Tolerance.</title>
        <authorList>
            <person name="Chen X."/>
        </authorList>
    </citation>
    <scope>NUCLEOTIDE SEQUENCE [LARGE SCALE GENOMIC DNA]</scope>
    <source>
        <strain evidence="2">cv. Shandingzi</strain>
        <tissue evidence="1">Leaves</tissue>
    </source>
</reference>
<protein>
    <submittedName>
        <fullName evidence="1">Uncharacterized protein</fullName>
    </submittedName>
</protein>
<comment type="caution">
    <text evidence="1">The sequence shown here is derived from an EMBL/GenBank/DDBJ whole genome shotgun (WGS) entry which is preliminary data.</text>
</comment>
<dbReference type="Proteomes" id="UP000315295">
    <property type="component" value="Unassembled WGS sequence"/>
</dbReference>